<dbReference type="EMBL" id="CP124535">
    <property type="protein sequence ID" value="WGV16508.1"/>
    <property type="molecule type" value="Genomic_DNA"/>
</dbReference>
<reference evidence="3 4" key="1">
    <citation type="submission" date="2023-04" db="EMBL/GenBank/DDBJ databases">
        <title>YMD61, complete Genome.</title>
        <authorList>
            <person name="Zhang J."/>
        </authorList>
    </citation>
    <scope>NUCLEOTIDE SEQUENCE [LARGE SCALE GENOMIC DNA]</scope>
    <source>
        <strain evidence="3 4">YMD61</strain>
    </source>
</reference>
<gene>
    <name evidence="3" type="ORF">QF092_01450</name>
</gene>
<dbReference type="InterPro" id="IPR012495">
    <property type="entry name" value="TadE-like_dom"/>
</dbReference>
<proteinExistence type="predicted"/>
<evidence type="ECO:0000313" key="3">
    <source>
        <dbReference type="EMBL" id="WGV16508.1"/>
    </source>
</evidence>
<name>A0ABY8Q6M3_9RHOB</name>
<accession>A0ABY8Q6M3</accession>
<dbReference type="Pfam" id="PF07811">
    <property type="entry name" value="TadE"/>
    <property type="match status" value="1"/>
</dbReference>
<evidence type="ECO:0000313" key="4">
    <source>
        <dbReference type="Proteomes" id="UP001230978"/>
    </source>
</evidence>
<feature type="transmembrane region" description="Helical" evidence="1">
    <location>
        <begin position="20"/>
        <end position="44"/>
    </location>
</feature>
<dbReference type="Proteomes" id="UP001230978">
    <property type="component" value="Chromosome"/>
</dbReference>
<protein>
    <recommendedName>
        <fullName evidence="2">TadE-like domain-containing protein</fullName>
    </recommendedName>
</protein>
<keyword evidence="1" id="KW-0472">Membrane</keyword>
<feature type="domain" description="TadE-like" evidence="2">
    <location>
        <begin position="17"/>
        <end position="54"/>
    </location>
</feature>
<evidence type="ECO:0000256" key="1">
    <source>
        <dbReference type="SAM" id="Phobius"/>
    </source>
</evidence>
<keyword evidence="4" id="KW-1185">Reference proteome</keyword>
<evidence type="ECO:0000259" key="2">
    <source>
        <dbReference type="Pfam" id="PF07811"/>
    </source>
</evidence>
<keyword evidence="1" id="KW-0812">Transmembrane</keyword>
<organism evidence="3 4">
    <name type="scientific">Fuscovulum ytuae</name>
    <dbReference type="NCBI Taxonomy" id="3042299"/>
    <lineage>
        <taxon>Bacteria</taxon>
        <taxon>Pseudomonadati</taxon>
        <taxon>Pseudomonadota</taxon>
        <taxon>Alphaproteobacteria</taxon>
        <taxon>Rhodobacterales</taxon>
        <taxon>Paracoccaceae</taxon>
        <taxon>Fuscovulum</taxon>
    </lineage>
</organism>
<dbReference type="RefSeq" id="WP_281466919.1">
    <property type="nucleotide sequence ID" value="NZ_CP124535.1"/>
</dbReference>
<keyword evidence="1" id="KW-1133">Transmembrane helix</keyword>
<sequence length="170" mass="19268">MTLRRRLCRFVRDRRAAASVEFLFAFPIIFMMFIIILELCFLMARNTLLQQALDVTMREVRLGAITDPSVTALEGLVCDRMLTVSDCESSMVLEFTRVNTTTFAMPGPQAPCTRRSEEIRAARAGEIYDIGAENDLMVVRACLVVDTITPIWDDAFQLFARTAFVNEPED</sequence>